<evidence type="ECO:0000256" key="8">
    <source>
        <dbReference type="ARBA" id="ARBA00022723"/>
    </source>
</evidence>
<evidence type="ECO:0000313" key="18">
    <source>
        <dbReference type="Proteomes" id="UP000184255"/>
    </source>
</evidence>
<evidence type="ECO:0000256" key="14">
    <source>
        <dbReference type="ARBA" id="ARBA00048173"/>
    </source>
</evidence>
<dbReference type="GO" id="GO:0000333">
    <property type="term" value="C:telomerase catalytic core complex"/>
    <property type="evidence" value="ECO:0007669"/>
    <property type="project" value="TreeGrafter"/>
</dbReference>
<dbReference type="GO" id="GO:0005739">
    <property type="term" value="C:mitochondrion"/>
    <property type="evidence" value="ECO:0007669"/>
    <property type="project" value="UniProtKB-SubCell"/>
</dbReference>
<dbReference type="InterPro" id="IPR000477">
    <property type="entry name" value="RT_dom"/>
</dbReference>
<dbReference type="GO" id="GO:0000781">
    <property type="term" value="C:chromosome, telomeric region"/>
    <property type="evidence" value="ECO:0007669"/>
    <property type="project" value="UniProtKB-SubCell"/>
</dbReference>
<dbReference type="Gene3D" id="1.10.132.70">
    <property type="match status" value="1"/>
</dbReference>
<dbReference type="CDD" id="cd01648">
    <property type="entry name" value="TERT"/>
    <property type="match status" value="1"/>
</dbReference>
<dbReference type="Pfam" id="PF00078">
    <property type="entry name" value="RVT_1"/>
    <property type="match status" value="1"/>
</dbReference>
<evidence type="ECO:0000256" key="11">
    <source>
        <dbReference type="ARBA" id="ARBA00022918"/>
    </source>
</evidence>
<dbReference type="InterPro" id="IPR043502">
    <property type="entry name" value="DNA/RNA_pol_sf"/>
</dbReference>
<name>A0A1L7SGC1_FUSMA</name>
<evidence type="ECO:0000256" key="2">
    <source>
        <dbReference type="ARBA" id="ARBA00008001"/>
    </source>
</evidence>
<dbReference type="PANTHER" id="PTHR12066:SF0">
    <property type="entry name" value="TELOMERASE REVERSE TRANSCRIPTASE"/>
    <property type="match status" value="1"/>
</dbReference>
<dbReference type="GO" id="GO:0070034">
    <property type="term" value="F:telomerase RNA binding"/>
    <property type="evidence" value="ECO:0007669"/>
    <property type="project" value="TreeGrafter"/>
</dbReference>
<dbReference type="SUPFAM" id="SSF56672">
    <property type="entry name" value="DNA/RNA polymerases"/>
    <property type="match status" value="1"/>
</dbReference>
<evidence type="ECO:0000256" key="15">
    <source>
        <dbReference type="RuleBase" id="RU365061"/>
    </source>
</evidence>
<evidence type="ECO:0000256" key="10">
    <source>
        <dbReference type="ARBA" id="ARBA00022895"/>
    </source>
</evidence>
<evidence type="ECO:0000256" key="9">
    <source>
        <dbReference type="ARBA" id="ARBA00022842"/>
    </source>
</evidence>
<dbReference type="Pfam" id="PF12009">
    <property type="entry name" value="Telomerase_RBD"/>
    <property type="match status" value="1"/>
</dbReference>
<dbReference type="Gene3D" id="3.30.70.2630">
    <property type="match status" value="1"/>
</dbReference>
<evidence type="ECO:0000256" key="1">
    <source>
        <dbReference type="ARBA" id="ARBA00004173"/>
    </source>
</evidence>
<comment type="similarity">
    <text evidence="2 15">Belongs to the reverse transcriptase family. Telomerase subfamily.</text>
</comment>
<dbReference type="PROSITE" id="PS50878">
    <property type="entry name" value="RT_POL"/>
    <property type="match status" value="1"/>
</dbReference>
<protein>
    <recommendedName>
        <fullName evidence="4 15">Telomerase reverse transcriptase</fullName>
        <ecNumber evidence="3 15">2.7.7.49</ecNumber>
    </recommendedName>
    <alternativeName>
        <fullName evidence="15">Telomerase catalytic subunit</fullName>
    </alternativeName>
</protein>
<accession>A0A1L7SGC1</accession>
<organism evidence="17 18">
    <name type="scientific">Fusarium mangiferae</name>
    <name type="common">Mango malformation disease fungus</name>
    <dbReference type="NCBI Taxonomy" id="192010"/>
    <lineage>
        <taxon>Eukaryota</taxon>
        <taxon>Fungi</taxon>
        <taxon>Dikarya</taxon>
        <taxon>Ascomycota</taxon>
        <taxon>Pezizomycotina</taxon>
        <taxon>Sordariomycetes</taxon>
        <taxon>Hypocreomycetidae</taxon>
        <taxon>Hypocreales</taxon>
        <taxon>Nectriaceae</taxon>
        <taxon>Fusarium</taxon>
        <taxon>Fusarium fujikuroi species complex</taxon>
    </lineage>
</organism>
<evidence type="ECO:0000256" key="3">
    <source>
        <dbReference type="ARBA" id="ARBA00012493"/>
    </source>
</evidence>
<dbReference type="InterPro" id="IPR021891">
    <property type="entry name" value="Telomerase_RBD"/>
</dbReference>
<keyword evidence="12" id="KW-0496">Mitochondrion</keyword>
<evidence type="ECO:0000256" key="12">
    <source>
        <dbReference type="ARBA" id="ARBA00023128"/>
    </source>
</evidence>
<keyword evidence="10 15" id="KW-0779">Telomere</keyword>
<dbReference type="Proteomes" id="UP000184255">
    <property type="component" value="Unassembled WGS sequence"/>
</dbReference>
<dbReference type="PRINTS" id="PR01365">
    <property type="entry name" value="TELOMERASERT"/>
</dbReference>
<dbReference type="SMART" id="SM00975">
    <property type="entry name" value="Telomerase_RBD"/>
    <property type="match status" value="1"/>
</dbReference>
<evidence type="ECO:0000256" key="5">
    <source>
        <dbReference type="ARBA" id="ARBA00022454"/>
    </source>
</evidence>
<keyword evidence="9 15" id="KW-0460">Magnesium</keyword>
<dbReference type="InterPro" id="IPR003545">
    <property type="entry name" value="Telomerase_RT"/>
</dbReference>
<comment type="subcellular location">
    <subcellularLocation>
        <location evidence="1">Mitochondrion</location>
    </subcellularLocation>
    <subcellularLocation>
        <location evidence="15">Nucleus</location>
    </subcellularLocation>
    <subcellularLocation>
        <location evidence="15">Chromosome</location>
        <location evidence="15">Telomere</location>
    </subcellularLocation>
</comment>
<dbReference type="AlphaFoldDB" id="A0A1L7SGC1"/>
<dbReference type="GO" id="GO:0042162">
    <property type="term" value="F:telomeric DNA binding"/>
    <property type="evidence" value="ECO:0007669"/>
    <property type="project" value="TreeGrafter"/>
</dbReference>
<comment type="caution">
    <text evidence="17">The sequence shown here is derived from an EMBL/GenBank/DDBJ whole genome shotgun (WGS) entry which is preliminary data.</text>
</comment>
<evidence type="ECO:0000256" key="13">
    <source>
        <dbReference type="ARBA" id="ARBA00023242"/>
    </source>
</evidence>
<dbReference type="Gene3D" id="1.10.357.90">
    <property type="match status" value="1"/>
</dbReference>
<evidence type="ECO:0000256" key="7">
    <source>
        <dbReference type="ARBA" id="ARBA00022695"/>
    </source>
</evidence>
<evidence type="ECO:0000313" key="17">
    <source>
        <dbReference type="EMBL" id="CVK83423.1"/>
    </source>
</evidence>
<keyword evidence="18" id="KW-1185">Reference proteome</keyword>
<keyword evidence="7 15" id="KW-0548">Nucleotidyltransferase</keyword>
<dbReference type="GO" id="GO:0046872">
    <property type="term" value="F:metal ion binding"/>
    <property type="evidence" value="ECO:0007669"/>
    <property type="project" value="UniProtKB-KW"/>
</dbReference>
<dbReference type="EC" id="2.7.7.49" evidence="3 15"/>
<keyword evidence="5 15" id="KW-0158">Chromosome</keyword>
<reference evidence="18" key="1">
    <citation type="journal article" date="2016" name="Genome Biol. Evol.">
        <title>Comparative 'omics' of the Fusarium fujikuroi species complex highlights differences in genetic potential and metabolite synthesis.</title>
        <authorList>
            <person name="Niehaus E.-M."/>
            <person name="Muensterkoetter M."/>
            <person name="Proctor R.H."/>
            <person name="Brown D.W."/>
            <person name="Sharon A."/>
            <person name="Idan Y."/>
            <person name="Oren-Young L."/>
            <person name="Sieber C.M."/>
            <person name="Novak O."/>
            <person name="Pencik A."/>
            <person name="Tarkowska D."/>
            <person name="Hromadova K."/>
            <person name="Freeman S."/>
            <person name="Maymon M."/>
            <person name="Elazar M."/>
            <person name="Youssef S.A."/>
            <person name="El-Shabrawy E.S.M."/>
            <person name="Shalaby A.B.A."/>
            <person name="Houterman P."/>
            <person name="Brock N.L."/>
            <person name="Burkhardt I."/>
            <person name="Tsavkelova E.A."/>
            <person name="Dickschat J.S."/>
            <person name="Galuszka P."/>
            <person name="Gueldener U."/>
            <person name="Tudzynski B."/>
        </authorList>
    </citation>
    <scope>NUCLEOTIDE SEQUENCE [LARGE SCALE GENOMIC DNA]</scope>
    <source>
        <strain evidence="18">MRC7560</strain>
    </source>
</reference>
<dbReference type="VEuPathDB" id="FungiDB:FMAN_00880"/>
<keyword evidence="13 15" id="KW-0539">Nucleus</keyword>
<dbReference type="GeneID" id="65080152"/>
<evidence type="ECO:0000259" key="16">
    <source>
        <dbReference type="PROSITE" id="PS50878"/>
    </source>
</evidence>
<proteinExistence type="inferred from homology"/>
<gene>
    <name evidence="17" type="ORF">FMAN_00880</name>
</gene>
<keyword evidence="11 15" id="KW-0695">RNA-directed DNA polymerase</keyword>
<dbReference type="EMBL" id="FCQH01000001">
    <property type="protein sequence ID" value="CVK83423.1"/>
    <property type="molecule type" value="Genomic_DNA"/>
</dbReference>
<dbReference type="GO" id="GO:0003720">
    <property type="term" value="F:telomerase activity"/>
    <property type="evidence" value="ECO:0007669"/>
    <property type="project" value="InterPro"/>
</dbReference>
<sequence>MENQRKRKSETIVASERQKQAKLLERIPVRRDLLERHYSRVISLREYVLSQLPHGSRLRRKKVASIGEADDAREIEKTLSRLLDTSLVCFAHQEADNDDTRWEQWLAFSQREDESYVSLSDGISGSIFSQNEIVDFVVWRLFSREVQVGRRPKHLLCDGFRKSAGPDDQGTTTIPGLFNLFPNSNVEALRENPWPQLLALLGRAGEKVMINLLVDNSIYLEVEAGFNNYYQLTGVPLAELDLHGGSLSMAKGSKSEARKPIDITLVRSRMFYAKPSLTAQGHVQPGYKHIHVLNRYKNAPMSNDLEIQRQGAIKVMMYIFPRQFRLHNVFTSQVDPTITSQKFQDYTMREEEIAPHFQTKAGDTGSQTPKIPKRLRGYTEELVKRLQVLHGRCSYIELLKHHCPCTFDRPSRTRKPRTKRSLISPRKFISSQRPTTGSYYKCAPSQKQSKPGLLNTQAPALPYHKSLVELATPPSQVSSFCQAVLSKIIPRDFWGDDAVQKRNKFTIMRSVDRFIRLRRFETMSLHEITQNMKMANISWLHSPVLGDQRPSKTDTAKRLEIFDEFIYFVFDSLLIPLIRNTFYVTESNTHRYQVFYFRHEVWRHIAEPAMMELRADMFEEVKLDDALQVLRSRKLGFSQVRLLPKGNKLRPIMNLRRRVMTRAPSSKLGRSINTILGPVHSLLKLEKRINPSKLGSTMFSVSDIYSRLKAFKQSLGPEYGKLYFVKADVKAAFDTIPQEAVVNLMKSVPSQSKYTIMKHAEVKPGERAVVADDKSSSKAIRRWHATALSEKENPDFIVRLEQNLAQNKKNTVFVGSALRNTHNIGELMHLLRQHVEHNLVKIGKKYYRQKIGIPQGSVLSSFLCNYFYADLEVKHLDFLRSPDCLLLRLIDDFLLITQDQEKAIKFVNAMHVGFPEYGVAVNPTKTMVNFDMLFDGEPVQKSNHEKGFPYCGTTINCKTLDITKDRDRDANIGTLESHASRTIQNQYLHLERCICFSHGRLRPHTWPEFSAKDAFKIQSHLMFYDTSHNANRTVLNSLRSTFVETASKMYAYLRCLGKTQQPSSEMILRTIAKVIDVAFLLLTSRSRVMRYPQYICDVRKSQVALNACLAFEKVLAAKQTNYQPVVKWLRNEADRLASGQKYELLRAS</sequence>
<evidence type="ECO:0000256" key="4">
    <source>
        <dbReference type="ARBA" id="ARBA00016182"/>
    </source>
</evidence>
<keyword evidence="6 15" id="KW-0808">Transferase</keyword>
<evidence type="ECO:0000256" key="6">
    <source>
        <dbReference type="ARBA" id="ARBA00022679"/>
    </source>
</evidence>
<keyword evidence="8 15" id="KW-0479">Metal-binding</keyword>
<dbReference type="PANTHER" id="PTHR12066">
    <property type="entry name" value="TELOMERASE REVERSE TRANSCRIPTASE"/>
    <property type="match status" value="1"/>
</dbReference>
<dbReference type="RefSeq" id="XP_041676213.1">
    <property type="nucleotide sequence ID" value="XM_041828486.1"/>
</dbReference>
<dbReference type="GO" id="GO:0007004">
    <property type="term" value="P:telomere maintenance via telomerase"/>
    <property type="evidence" value="ECO:0007669"/>
    <property type="project" value="TreeGrafter"/>
</dbReference>
<feature type="domain" description="Reverse transcriptase" evidence="16">
    <location>
        <begin position="624"/>
        <end position="955"/>
    </location>
</feature>
<comment type="function">
    <text evidence="15">Telomerase is a ribonucleoprotein enzyme essential for the replication of chromosome termini in most eukaryotes. It elongates telomeres. It is a reverse transcriptase that adds simple sequence repeats to chromosome ends by copying a template sequence within the RNA component of the enzyme.</text>
</comment>
<comment type="catalytic activity">
    <reaction evidence="14 15">
        <text>DNA(n) + a 2'-deoxyribonucleoside 5'-triphosphate = DNA(n+1) + diphosphate</text>
        <dbReference type="Rhea" id="RHEA:22508"/>
        <dbReference type="Rhea" id="RHEA-COMP:17339"/>
        <dbReference type="Rhea" id="RHEA-COMP:17340"/>
        <dbReference type="ChEBI" id="CHEBI:33019"/>
        <dbReference type="ChEBI" id="CHEBI:61560"/>
        <dbReference type="ChEBI" id="CHEBI:173112"/>
        <dbReference type="EC" id="2.7.7.49"/>
    </reaction>
</comment>